<name>A0ABY5ZIZ5_9BACT</name>
<dbReference type="PANTHER" id="PTHR45790">
    <property type="entry name" value="SIROHEME SYNTHASE-RELATED"/>
    <property type="match status" value="1"/>
</dbReference>
<dbReference type="PROSITE" id="PS00839">
    <property type="entry name" value="SUMT_1"/>
    <property type="match status" value="1"/>
</dbReference>
<organism evidence="6 7">
    <name type="scientific">Geoalkalibacter halelectricus</name>
    <dbReference type="NCBI Taxonomy" id="2847045"/>
    <lineage>
        <taxon>Bacteria</taxon>
        <taxon>Pseudomonadati</taxon>
        <taxon>Thermodesulfobacteriota</taxon>
        <taxon>Desulfuromonadia</taxon>
        <taxon>Desulfuromonadales</taxon>
        <taxon>Geoalkalibacteraceae</taxon>
        <taxon>Geoalkalibacter</taxon>
    </lineage>
</organism>
<dbReference type="Gene3D" id="3.30.950.10">
    <property type="entry name" value="Methyltransferase, Cobalt-precorrin-4 Transmethylase, Domain 2"/>
    <property type="match status" value="1"/>
</dbReference>
<evidence type="ECO:0000256" key="2">
    <source>
        <dbReference type="ARBA" id="ARBA00022603"/>
    </source>
</evidence>
<dbReference type="InterPro" id="IPR035996">
    <property type="entry name" value="4pyrrol_Methylase_sf"/>
</dbReference>
<dbReference type="GO" id="GO:0008168">
    <property type="term" value="F:methyltransferase activity"/>
    <property type="evidence" value="ECO:0007669"/>
    <property type="project" value="UniProtKB-KW"/>
</dbReference>
<keyword evidence="3" id="KW-0808">Transferase</keyword>
<proteinExistence type="inferred from homology"/>
<evidence type="ECO:0000259" key="5">
    <source>
        <dbReference type="Pfam" id="PF00590"/>
    </source>
</evidence>
<evidence type="ECO:0000313" key="7">
    <source>
        <dbReference type="Proteomes" id="UP001060414"/>
    </source>
</evidence>
<dbReference type="CDD" id="cd11724">
    <property type="entry name" value="TP_methylase"/>
    <property type="match status" value="1"/>
</dbReference>
<dbReference type="PANTHER" id="PTHR45790:SF4">
    <property type="entry name" value="COBALT-PRECORRIN-4 C(11)-METHYLTRANSFERASE"/>
    <property type="match status" value="1"/>
</dbReference>
<dbReference type="GO" id="GO:0032259">
    <property type="term" value="P:methylation"/>
    <property type="evidence" value="ECO:0007669"/>
    <property type="project" value="UniProtKB-KW"/>
</dbReference>
<protein>
    <submittedName>
        <fullName evidence="6">SAM-dependent methyltransferase</fullName>
    </submittedName>
</protein>
<dbReference type="InterPro" id="IPR000878">
    <property type="entry name" value="4pyrrol_Mease"/>
</dbReference>
<evidence type="ECO:0000256" key="4">
    <source>
        <dbReference type="ARBA" id="ARBA00022691"/>
    </source>
</evidence>
<sequence>MNEHKVYFIGAGPGDPEFLTLKGARALERCQLVFVPTPYEQTFADLLGGKTLLVPFDYYFEELLEHIRAGLETASVAFLVPGDLTFYSPFQGLIDTLGAAAEVIPGVGTANAASARLKKTLDLPGVCKSAVIVSPRTLGDRPEDPKLIDFARPGTSLLIYMNNIPLPNLVEELRRGYQSDVPIAIIHRLCLPGEEIVLGTLDDIVAKVGERDFFNLRAKTKRPALTLVLVGESLAAEEDGTWWNYRRDNIWRYRDGD</sequence>
<keyword evidence="7" id="KW-1185">Reference proteome</keyword>
<feature type="domain" description="Tetrapyrrole methylase" evidence="5">
    <location>
        <begin position="5"/>
        <end position="204"/>
    </location>
</feature>
<dbReference type="Proteomes" id="UP001060414">
    <property type="component" value="Chromosome"/>
</dbReference>
<keyword evidence="2 6" id="KW-0489">Methyltransferase</keyword>
<dbReference type="InterPro" id="IPR050161">
    <property type="entry name" value="Siro_Cobalamin_biosynth"/>
</dbReference>
<dbReference type="InterPro" id="IPR014777">
    <property type="entry name" value="4pyrrole_Mease_sub1"/>
</dbReference>
<dbReference type="Gene3D" id="3.40.1010.10">
    <property type="entry name" value="Cobalt-precorrin-4 Transmethylase, Domain 1"/>
    <property type="match status" value="1"/>
</dbReference>
<evidence type="ECO:0000256" key="3">
    <source>
        <dbReference type="ARBA" id="ARBA00022679"/>
    </source>
</evidence>
<dbReference type="InterPro" id="IPR014776">
    <property type="entry name" value="4pyrrole_Mease_sub2"/>
</dbReference>
<evidence type="ECO:0000256" key="1">
    <source>
        <dbReference type="ARBA" id="ARBA00005879"/>
    </source>
</evidence>
<accession>A0ABY5ZIZ5</accession>
<evidence type="ECO:0000313" key="6">
    <source>
        <dbReference type="EMBL" id="UWZ78434.1"/>
    </source>
</evidence>
<dbReference type="EMBL" id="CP092109">
    <property type="protein sequence ID" value="UWZ78434.1"/>
    <property type="molecule type" value="Genomic_DNA"/>
</dbReference>
<dbReference type="Pfam" id="PF00590">
    <property type="entry name" value="TP_methylase"/>
    <property type="match status" value="1"/>
</dbReference>
<dbReference type="SUPFAM" id="SSF53790">
    <property type="entry name" value="Tetrapyrrole methylase"/>
    <property type="match status" value="1"/>
</dbReference>
<keyword evidence="4" id="KW-0949">S-adenosyl-L-methionine</keyword>
<dbReference type="RefSeq" id="WP_260746786.1">
    <property type="nucleotide sequence ID" value="NZ_CP092109.1"/>
</dbReference>
<comment type="similarity">
    <text evidence="1">Belongs to the precorrin methyltransferase family.</text>
</comment>
<gene>
    <name evidence="6" type="ORF">L9S41_12145</name>
</gene>
<dbReference type="InterPro" id="IPR003043">
    <property type="entry name" value="Uropor_MeTrfase_CS"/>
</dbReference>
<reference evidence="6" key="1">
    <citation type="journal article" date="2022" name="Environ. Microbiol.">
        <title>Geoalkalibacter halelectricus SAP #1 sp. nov. possessing extracellular electron transfer and mineral#reducing capabilities from a haloalkaline environment.</title>
        <authorList>
            <person name="Yadav S."/>
            <person name="Singh R."/>
            <person name="Sundharam S.S."/>
            <person name="Chaudhary S."/>
            <person name="Krishnamurthi S."/>
            <person name="Patil S.A."/>
        </authorList>
    </citation>
    <scope>NUCLEOTIDE SEQUENCE</scope>
    <source>
        <strain evidence="6">SAP-1</strain>
    </source>
</reference>